<feature type="non-terminal residue" evidence="2">
    <location>
        <position position="172"/>
    </location>
</feature>
<feature type="compositionally biased region" description="Acidic residues" evidence="1">
    <location>
        <begin position="62"/>
        <end position="81"/>
    </location>
</feature>
<evidence type="ECO:0000313" key="2">
    <source>
        <dbReference type="EMBL" id="PFH44632.1"/>
    </source>
</evidence>
<organism evidence="2 3">
    <name type="scientific">Amanita thiersii Skay4041</name>
    <dbReference type="NCBI Taxonomy" id="703135"/>
    <lineage>
        <taxon>Eukaryota</taxon>
        <taxon>Fungi</taxon>
        <taxon>Dikarya</taxon>
        <taxon>Basidiomycota</taxon>
        <taxon>Agaricomycotina</taxon>
        <taxon>Agaricomycetes</taxon>
        <taxon>Agaricomycetidae</taxon>
        <taxon>Agaricales</taxon>
        <taxon>Pluteineae</taxon>
        <taxon>Amanitaceae</taxon>
        <taxon>Amanita</taxon>
    </lineage>
</organism>
<evidence type="ECO:0000313" key="3">
    <source>
        <dbReference type="Proteomes" id="UP000242287"/>
    </source>
</evidence>
<dbReference type="Proteomes" id="UP000242287">
    <property type="component" value="Unassembled WGS sequence"/>
</dbReference>
<feature type="compositionally biased region" description="Basic and acidic residues" evidence="1">
    <location>
        <begin position="121"/>
        <end position="141"/>
    </location>
</feature>
<feature type="region of interest" description="Disordered" evidence="1">
    <location>
        <begin position="1"/>
        <end position="172"/>
    </location>
</feature>
<sequence length="172" mass="19554">MARKVTNKRSSLKEGTNMRVCLDKDPTVLPSDYNTEQDILTPFNNDLFVPSQPLEFEKTTLSEDDSSDDDLPDSDETSDSENDGHSEEEYEPKSEDESNHHSNEKSSGNEGNYQDPVSDNSETKEHEHHSNTEEHENHDSSEEPEQPPTPPLRQSERTRNVPIRPGNIYGEQ</sequence>
<name>A0A2A9NA94_9AGAR</name>
<gene>
    <name evidence="2" type="ORF">AMATHDRAFT_11317</name>
</gene>
<feature type="compositionally biased region" description="Polar residues" evidence="1">
    <location>
        <begin position="105"/>
        <end position="119"/>
    </location>
</feature>
<feature type="compositionally biased region" description="Polar residues" evidence="1">
    <location>
        <begin position="32"/>
        <end position="44"/>
    </location>
</feature>
<keyword evidence="3" id="KW-1185">Reference proteome</keyword>
<feature type="compositionally biased region" description="Basic and acidic residues" evidence="1">
    <location>
        <begin position="82"/>
        <end position="104"/>
    </location>
</feature>
<proteinExistence type="predicted"/>
<accession>A0A2A9NA94</accession>
<protein>
    <submittedName>
        <fullName evidence="2">Uncharacterized protein</fullName>
    </submittedName>
</protein>
<reference evidence="2 3" key="1">
    <citation type="submission" date="2014-02" db="EMBL/GenBank/DDBJ databases">
        <title>Transposable element dynamics among asymbiotic and ectomycorrhizal Amanita fungi.</title>
        <authorList>
            <consortium name="DOE Joint Genome Institute"/>
            <person name="Hess J."/>
            <person name="Skrede I."/>
            <person name="Wolfe B."/>
            <person name="LaButti K."/>
            <person name="Ohm R.A."/>
            <person name="Grigoriev I.V."/>
            <person name="Pringle A."/>
        </authorList>
    </citation>
    <scope>NUCLEOTIDE SEQUENCE [LARGE SCALE GENOMIC DNA]</scope>
    <source>
        <strain evidence="2 3">SKay4041</strain>
    </source>
</reference>
<evidence type="ECO:0000256" key="1">
    <source>
        <dbReference type="SAM" id="MobiDB-lite"/>
    </source>
</evidence>
<dbReference type="EMBL" id="KZ303163">
    <property type="protein sequence ID" value="PFH44632.1"/>
    <property type="molecule type" value="Genomic_DNA"/>
</dbReference>
<dbReference type="AlphaFoldDB" id="A0A2A9NA94"/>